<dbReference type="Proteomes" id="UP001595833">
    <property type="component" value="Unassembled WGS sequence"/>
</dbReference>
<dbReference type="SUPFAM" id="SSF48452">
    <property type="entry name" value="TPR-like"/>
    <property type="match status" value="1"/>
</dbReference>
<keyword evidence="2" id="KW-1185">Reference proteome</keyword>
<evidence type="ECO:0008006" key="3">
    <source>
        <dbReference type="Google" id="ProtNLM"/>
    </source>
</evidence>
<dbReference type="RefSeq" id="WP_344039375.1">
    <property type="nucleotide sequence ID" value="NZ_BAAAKE010000016.1"/>
</dbReference>
<evidence type="ECO:0000313" key="2">
    <source>
        <dbReference type="Proteomes" id="UP001595833"/>
    </source>
</evidence>
<protein>
    <recommendedName>
        <fullName evidence="3">Tetratricopeptide repeat protein</fullName>
    </recommendedName>
</protein>
<dbReference type="InterPro" id="IPR011990">
    <property type="entry name" value="TPR-like_helical_dom_sf"/>
</dbReference>
<comment type="caution">
    <text evidence="1">The sequence shown here is derived from an EMBL/GenBank/DDBJ whole genome shotgun (WGS) entry which is preliminary data.</text>
</comment>
<dbReference type="EMBL" id="JBHSJB010000006">
    <property type="protein sequence ID" value="MFC5053434.1"/>
    <property type="molecule type" value="Genomic_DNA"/>
</dbReference>
<evidence type="ECO:0000313" key="1">
    <source>
        <dbReference type="EMBL" id="MFC5053434.1"/>
    </source>
</evidence>
<sequence length="680" mass="75798">MSADELLRRLDELGAELKVRDRPERRAWNRLEPTRSGWTRRLYDDQAFLLWKDVLRRFPDDLRTVHHLAIMHHARAIDAEQSAHPRKSDADWREALAHWHRLFEAEEFWAGLADRAEVAPALVAEVRQDLAERLLRIHFDIALDEGSPHHRARFHVELALGSPFPGDLVERVRVKAYERAVEGLDASVWGPTSFDQELLRTAVDTVTRHLDRDRGCVAALTDLLKLLVQVQGDQVRQANGTVGRDETDRALDAVRATARKYDGHVSRLEPQLLGVTERDPLVLSDLALWHSRAGQACVARHAYEEAAGFYRRGLRAARAGEDPHVGELRDGWLLATVLAAREHAADDRERARRLLSSIKDVERPPGVVLLVRAQARLRLGDLDEAERDADDARAAIESSPDDAHVRWGEDAEGLRVACAQLVAHIHQARRAEDIAPHLKMAEEAMASARWSEAAARLDAALEVDGDFVPALVRRAECRLGQYEVDAAGADLDRAERLVRSSGGDERALEAVRELRKVLAGLREQVTACGGPGAARLHQEGIKAFNAGRHDEAIRLLRSARAAARPRSTKKLDRELATCLNAVACELVKPVTDDLVSRGPANSSYLALDESVRHLLRSRGLPVDLPGLGGPSLGDRPLNALARVLRAEQMLNEAMKLHANRVVVANLEQVRLLRRRVEGTW</sequence>
<reference evidence="2" key="1">
    <citation type="journal article" date="2019" name="Int. J. Syst. Evol. Microbiol.">
        <title>The Global Catalogue of Microorganisms (GCM) 10K type strain sequencing project: providing services to taxonomists for standard genome sequencing and annotation.</title>
        <authorList>
            <consortium name="The Broad Institute Genomics Platform"/>
            <consortium name="The Broad Institute Genome Sequencing Center for Infectious Disease"/>
            <person name="Wu L."/>
            <person name="Ma J."/>
        </authorList>
    </citation>
    <scope>NUCLEOTIDE SEQUENCE [LARGE SCALE GENOMIC DNA]</scope>
    <source>
        <strain evidence="2">KCTC 12848</strain>
    </source>
</reference>
<name>A0ABV9XSR7_9PSEU</name>
<proteinExistence type="predicted"/>
<organism evidence="1 2">
    <name type="scientific">Saccharothrix xinjiangensis</name>
    <dbReference type="NCBI Taxonomy" id="204798"/>
    <lineage>
        <taxon>Bacteria</taxon>
        <taxon>Bacillati</taxon>
        <taxon>Actinomycetota</taxon>
        <taxon>Actinomycetes</taxon>
        <taxon>Pseudonocardiales</taxon>
        <taxon>Pseudonocardiaceae</taxon>
        <taxon>Saccharothrix</taxon>
    </lineage>
</organism>
<dbReference type="Gene3D" id="1.25.40.10">
    <property type="entry name" value="Tetratricopeptide repeat domain"/>
    <property type="match status" value="1"/>
</dbReference>
<gene>
    <name evidence="1" type="ORF">ACFPFM_06635</name>
</gene>
<accession>A0ABV9XSR7</accession>